<dbReference type="EMBL" id="CAJOBC010000719">
    <property type="protein sequence ID" value="CAF3618477.1"/>
    <property type="molecule type" value="Genomic_DNA"/>
</dbReference>
<dbReference type="PANTHER" id="PTHR10127:SF780">
    <property type="entry name" value="METALLOENDOPEPTIDASE"/>
    <property type="match status" value="1"/>
</dbReference>
<dbReference type="EC" id="3.4.24.-" evidence="7"/>
<dbReference type="OrthoDB" id="291007at2759"/>
<dbReference type="InterPro" id="IPR006026">
    <property type="entry name" value="Peptidase_Metallo"/>
</dbReference>
<keyword evidence="4 6" id="KW-0862">Zinc</keyword>
<evidence type="ECO:0000256" key="3">
    <source>
        <dbReference type="ARBA" id="ARBA00022801"/>
    </source>
</evidence>
<dbReference type="CDD" id="cd04280">
    <property type="entry name" value="ZnMc_astacin_like"/>
    <property type="match status" value="1"/>
</dbReference>
<dbReference type="GO" id="GO:0008270">
    <property type="term" value="F:zinc ion binding"/>
    <property type="evidence" value="ECO:0007669"/>
    <property type="project" value="UniProtKB-UniRule"/>
</dbReference>
<keyword evidence="2 6" id="KW-0479">Metal-binding</keyword>
<dbReference type="Gene3D" id="3.40.390.10">
    <property type="entry name" value="Collagenase (Catalytic Domain)"/>
    <property type="match status" value="1"/>
</dbReference>
<dbReference type="EMBL" id="CAJOBA010008474">
    <property type="protein sequence ID" value="CAF3829464.1"/>
    <property type="molecule type" value="Genomic_DNA"/>
</dbReference>
<comment type="caution">
    <text evidence="9">The sequence shown here is derived from an EMBL/GenBank/DDBJ whole genome shotgun (WGS) entry which is preliminary data.</text>
</comment>
<dbReference type="InterPro" id="IPR001506">
    <property type="entry name" value="Peptidase_M12A"/>
</dbReference>
<dbReference type="Proteomes" id="UP000682733">
    <property type="component" value="Unassembled WGS sequence"/>
</dbReference>
<dbReference type="GO" id="GO:0006508">
    <property type="term" value="P:proteolysis"/>
    <property type="evidence" value="ECO:0007669"/>
    <property type="project" value="UniProtKB-KW"/>
</dbReference>
<dbReference type="EMBL" id="CAJNOK010008458">
    <property type="protein sequence ID" value="CAF1064212.1"/>
    <property type="molecule type" value="Genomic_DNA"/>
</dbReference>
<dbReference type="GO" id="GO:0004222">
    <property type="term" value="F:metalloendopeptidase activity"/>
    <property type="evidence" value="ECO:0007669"/>
    <property type="project" value="UniProtKB-UniRule"/>
</dbReference>
<keyword evidence="1 6" id="KW-0645">Protease</keyword>
<evidence type="ECO:0000256" key="6">
    <source>
        <dbReference type="PROSITE-ProRule" id="PRU01211"/>
    </source>
</evidence>
<dbReference type="PRINTS" id="PR00480">
    <property type="entry name" value="ASTACIN"/>
</dbReference>
<feature type="binding site" evidence="6">
    <location>
        <position position="151"/>
    </location>
    <ligand>
        <name>Zn(2+)</name>
        <dbReference type="ChEBI" id="CHEBI:29105"/>
        <note>catalytic</note>
    </ligand>
</feature>
<reference evidence="9" key="1">
    <citation type="submission" date="2021-02" db="EMBL/GenBank/DDBJ databases">
        <authorList>
            <person name="Nowell W R."/>
        </authorList>
    </citation>
    <scope>NUCLEOTIDE SEQUENCE</scope>
</reference>
<feature type="binding site" evidence="6">
    <location>
        <position position="161"/>
    </location>
    <ligand>
        <name>Zn(2+)</name>
        <dbReference type="ChEBI" id="CHEBI:29105"/>
        <note>catalytic</note>
    </ligand>
</feature>
<feature type="active site" evidence="6">
    <location>
        <position position="152"/>
    </location>
</feature>
<evidence type="ECO:0000256" key="7">
    <source>
        <dbReference type="RuleBase" id="RU361183"/>
    </source>
</evidence>
<dbReference type="InterPro" id="IPR034035">
    <property type="entry name" value="Astacin-like_dom"/>
</dbReference>
<dbReference type="Proteomes" id="UP000663829">
    <property type="component" value="Unassembled WGS sequence"/>
</dbReference>
<protein>
    <recommendedName>
        <fullName evidence="7">Metalloendopeptidase</fullName>
        <ecNumber evidence="7">3.4.24.-</ecNumber>
    </recommendedName>
</protein>
<evidence type="ECO:0000313" key="12">
    <source>
        <dbReference type="EMBL" id="CAF3829464.1"/>
    </source>
</evidence>
<comment type="cofactor">
    <cofactor evidence="6 7">
        <name>Zn(2+)</name>
        <dbReference type="ChEBI" id="CHEBI:29105"/>
    </cofactor>
    <text evidence="6 7">Binds 1 zinc ion per subunit.</text>
</comment>
<dbReference type="Proteomes" id="UP000681722">
    <property type="component" value="Unassembled WGS sequence"/>
</dbReference>
<evidence type="ECO:0000313" key="13">
    <source>
        <dbReference type="Proteomes" id="UP000663829"/>
    </source>
</evidence>
<evidence type="ECO:0000256" key="5">
    <source>
        <dbReference type="ARBA" id="ARBA00023049"/>
    </source>
</evidence>
<gene>
    <name evidence="9" type="ORF">GPM918_LOCUS5074</name>
    <name evidence="10" type="ORF">OVA965_LOCUS17572</name>
    <name evidence="11" type="ORF">SRO942_LOCUS5075</name>
    <name evidence="12" type="ORF">TMI583_LOCUS17583</name>
</gene>
<feature type="domain" description="Peptidase M12A" evidence="8">
    <location>
        <begin position="49"/>
        <end position="253"/>
    </location>
</feature>
<feature type="binding site" evidence="6">
    <location>
        <position position="155"/>
    </location>
    <ligand>
        <name>Zn(2+)</name>
        <dbReference type="ChEBI" id="CHEBI:29105"/>
        <note>catalytic</note>
    </ligand>
</feature>
<keyword evidence="13" id="KW-1185">Reference proteome</keyword>
<comment type="caution">
    <text evidence="6">Lacks conserved residue(s) required for the propagation of feature annotation.</text>
</comment>
<evidence type="ECO:0000313" key="9">
    <source>
        <dbReference type="EMBL" id="CAF0831406.1"/>
    </source>
</evidence>
<keyword evidence="3 6" id="KW-0378">Hydrolase</keyword>
<dbReference type="SUPFAM" id="SSF55486">
    <property type="entry name" value="Metalloproteases ('zincins'), catalytic domain"/>
    <property type="match status" value="1"/>
</dbReference>
<proteinExistence type="predicted"/>
<accession>A0A813UMX0</accession>
<evidence type="ECO:0000313" key="10">
    <source>
        <dbReference type="EMBL" id="CAF1064212.1"/>
    </source>
</evidence>
<dbReference type="AlphaFoldDB" id="A0A813UMX0"/>
<organism evidence="9 13">
    <name type="scientific">Didymodactylos carnosus</name>
    <dbReference type="NCBI Taxonomy" id="1234261"/>
    <lineage>
        <taxon>Eukaryota</taxon>
        <taxon>Metazoa</taxon>
        <taxon>Spiralia</taxon>
        <taxon>Gnathifera</taxon>
        <taxon>Rotifera</taxon>
        <taxon>Eurotatoria</taxon>
        <taxon>Bdelloidea</taxon>
        <taxon>Philodinida</taxon>
        <taxon>Philodinidae</taxon>
        <taxon>Didymodactylos</taxon>
    </lineage>
</organism>
<evidence type="ECO:0000313" key="11">
    <source>
        <dbReference type="EMBL" id="CAF3618477.1"/>
    </source>
</evidence>
<dbReference type="EMBL" id="CAJNOQ010000719">
    <property type="protein sequence ID" value="CAF0831406.1"/>
    <property type="molecule type" value="Genomic_DNA"/>
</dbReference>
<dbReference type="Pfam" id="PF01400">
    <property type="entry name" value="Astacin"/>
    <property type="match status" value="1"/>
</dbReference>
<dbReference type="Proteomes" id="UP000677228">
    <property type="component" value="Unassembled WGS sequence"/>
</dbReference>
<evidence type="ECO:0000256" key="4">
    <source>
        <dbReference type="ARBA" id="ARBA00022833"/>
    </source>
</evidence>
<evidence type="ECO:0000256" key="1">
    <source>
        <dbReference type="ARBA" id="ARBA00022670"/>
    </source>
</evidence>
<keyword evidence="5 6" id="KW-0482">Metalloprotease</keyword>
<dbReference type="SMART" id="SM00235">
    <property type="entry name" value="ZnMc"/>
    <property type="match status" value="1"/>
</dbReference>
<dbReference type="PROSITE" id="PS51864">
    <property type="entry name" value="ASTACIN"/>
    <property type="match status" value="1"/>
</dbReference>
<dbReference type="PANTHER" id="PTHR10127">
    <property type="entry name" value="DISCOIDIN, CUB, EGF, LAMININ , AND ZINC METALLOPROTEASE DOMAIN CONTAINING"/>
    <property type="match status" value="1"/>
</dbReference>
<name>A0A813UMX0_9BILA</name>
<evidence type="ECO:0000259" key="8">
    <source>
        <dbReference type="PROSITE" id="PS51864"/>
    </source>
</evidence>
<evidence type="ECO:0000256" key="2">
    <source>
        <dbReference type="ARBA" id="ARBA00022723"/>
    </source>
</evidence>
<dbReference type="InterPro" id="IPR024079">
    <property type="entry name" value="MetalloPept_cat_dom_sf"/>
</dbReference>
<sequence length="253" mass="27703">MLHNCARSTGPAPGGGFEGDIILQTDFRGVANIGQATRWTSGQVPYDWSAVTGSYHTQLKHPKTNISIIYCCFHPFIDKKDRDSIKAAMDQIVRDTSVNNKACVGFRPKTAADKNFITIRYGTGCSAANWSGSKFVTLQKNGCFSKGTIMHELIHVLGFWHEHTSPDRDAYVSINYGNIAASNTHNFNKRTTGQTENLGLGYDYSSLMHYGSTAFSTNGKPTIVVKKAGATIGQRGGLSATDVKKIRKYYGCK</sequence>